<dbReference type="SUPFAM" id="SSF54909">
    <property type="entry name" value="Dimeric alpha+beta barrel"/>
    <property type="match status" value="1"/>
</dbReference>
<evidence type="ECO:0000256" key="3">
    <source>
        <dbReference type="ARBA" id="ARBA00023163"/>
    </source>
</evidence>
<dbReference type="Gene3D" id="1.10.10.10">
    <property type="entry name" value="Winged helix-like DNA-binding domain superfamily/Winged helix DNA-binding domain"/>
    <property type="match status" value="1"/>
</dbReference>
<evidence type="ECO:0000256" key="2">
    <source>
        <dbReference type="ARBA" id="ARBA00023125"/>
    </source>
</evidence>
<dbReference type="InterPro" id="IPR011008">
    <property type="entry name" value="Dimeric_a/b-barrel"/>
</dbReference>
<evidence type="ECO:0000259" key="4">
    <source>
        <dbReference type="PROSITE" id="PS50956"/>
    </source>
</evidence>
<dbReference type="SUPFAM" id="SSF46785">
    <property type="entry name" value="Winged helix' DNA-binding domain"/>
    <property type="match status" value="1"/>
</dbReference>
<dbReference type="SMART" id="SM00344">
    <property type="entry name" value="HTH_ASNC"/>
    <property type="match status" value="1"/>
</dbReference>
<dbReference type="InterPro" id="IPR011991">
    <property type="entry name" value="ArsR-like_HTH"/>
</dbReference>
<dbReference type="InterPro" id="IPR036388">
    <property type="entry name" value="WH-like_DNA-bd_sf"/>
</dbReference>
<keyword evidence="3" id="KW-0804">Transcription</keyword>
<dbReference type="InterPro" id="IPR036390">
    <property type="entry name" value="WH_DNA-bd_sf"/>
</dbReference>
<name>A0A0R2QI07_9ACTN</name>
<dbReference type="GO" id="GO:0043565">
    <property type="term" value="F:sequence-specific DNA binding"/>
    <property type="evidence" value="ECO:0007669"/>
    <property type="project" value="InterPro"/>
</dbReference>
<dbReference type="Pfam" id="PF13412">
    <property type="entry name" value="HTH_24"/>
    <property type="match status" value="1"/>
</dbReference>
<dbReference type="PRINTS" id="PR00033">
    <property type="entry name" value="HTHASNC"/>
</dbReference>
<dbReference type="PROSITE" id="PS00519">
    <property type="entry name" value="HTH_ASNC_1"/>
    <property type="match status" value="1"/>
</dbReference>
<dbReference type="InterPro" id="IPR019888">
    <property type="entry name" value="Tscrpt_reg_AsnC-like"/>
</dbReference>
<dbReference type="Gene3D" id="3.30.70.920">
    <property type="match status" value="1"/>
</dbReference>
<gene>
    <name evidence="5" type="ORF">ABR75_00425</name>
</gene>
<dbReference type="AlphaFoldDB" id="A0A0R2QI07"/>
<protein>
    <recommendedName>
        <fullName evidence="4">HTH asnC-type domain-containing protein</fullName>
    </recommendedName>
</protein>
<organism evidence="5 6">
    <name type="scientific">Acidimicrobiia bacterium BACL6 MAG-120924-bin43</name>
    <dbReference type="NCBI Taxonomy" id="1655583"/>
    <lineage>
        <taxon>Bacteria</taxon>
        <taxon>Bacillati</taxon>
        <taxon>Actinomycetota</taxon>
        <taxon>Acidimicrobiia</taxon>
        <taxon>acIV cluster</taxon>
    </lineage>
</organism>
<keyword evidence="1" id="KW-0805">Transcription regulation</keyword>
<dbReference type="InterPro" id="IPR019885">
    <property type="entry name" value="Tscrpt_reg_HTH_AsnC-type_CS"/>
</dbReference>
<evidence type="ECO:0000313" key="6">
    <source>
        <dbReference type="Proteomes" id="UP000051017"/>
    </source>
</evidence>
<accession>A0A0R2QI07</accession>
<keyword evidence="2" id="KW-0238">DNA-binding</keyword>
<evidence type="ECO:0000256" key="1">
    <source>
        <dbReference type="ARBA" id="ARBA00023015"/>
    </source>
</evidence>
<sequence>MLDLINRRILAELVENGRIPFRELGERVGLSGPAVTERVRRLEREGVITGYSALINPVAFGYPILAIVRISHSPGRPPDEASRLAADMPEVIECNRVTGSESYVVRAWCRDLAHLNDLVLRFSDCGETTTNVVIDTPVKRRSLQLDG</sequence>
<dbReference type="PANTHER" id="PTHR30154">
    <property type="entry name" value="LEUCINE-RESPONSIVE REGULATORY PROTEIN"/>
    <property type="match status" value="1"/>
</dbReference>
<dbReference type="PROSITE" id="PS50956">
    <property type="entry name" value="HTH_ASNC_2"/>
    <property type="match status" value="1"/>
</dbReference>
<dbReference type="GO" id="GO:0043200">
    <property type="term" value="P:response to amino acid"/>
    <property type="evidence" value="ECO:0007669"/>
    <property type="project" value="TreeGrafter"/>
</dbReference>
<dbReference type="Pfam" id="PF01037">
    <property type="entry name" value="AsnC_trans_reg"/>
    <property type="match status" value="1"/>
</dbReference>
<reference evidence="5 6" key="1">
    <citation type="submission" date="2015-10" db="EMBL/GenBank/DDBJ databases">
        <title>Metagenome-Assembled Genomes uncover a global brackish microbiome.</title>
        <authorList>
            <person name="Hugerth L.W."/>
            <person name="Larsson J."/>
            <person name="Alneberg J."/>
            <person name="Lindh M.V."/>
            <person name="Legrand C."/>
            <person name="Pinhassi J."/>
            <person name="Andersson A.F."/>
        </authorList>
    </citation>
    <scope>NUCLEOTIDE SEQUENCE [LARGE SCALE GENOMIC DNA]</scope>
    <source>
        <strain evidence="5">BACL6 MAG-120924-bin43</strain>
    </source>
</reference>
<dbReference type="CDD" id="cd00090">
    <property type="entry name" value="HTH_ARSR"/>
    <property type="match status" value="1"/>
</dbReference>
<dbReference type="EMBL" id="LIBJ01000064">
    <property type="protein sequence ID" value="KRO48747.1"/>
    <property type="molecule type" value="Genomic_DNA"/>
</dbReference>
<feature type="domain" description="HTH asnC-type" evidence="4">
    <location>
        <begin position="2"/>
        <end position="63"/>
    </location>
</feature>
<dbReference type="Proteomes" id="UP000051017">
    <property type="component" value="Unassembled WGS sequence"/>
</dbReference>
<evidence type="ECO:0000313" key="5">
    <source>
        <dbReference type="EMBL" id="KRO48747.1"/>
    </source>
</evidence>
<dbReference type="InterPro" id="IPR000485">
    <property type="entry name" value="AsnC-type_HTH_dom"/>
</dbReference>
<dbReference type="InterPro" id="IPR019887">
    <property type="entry name" value="Tscrpt_reg_AsnC/Lrp_C"/>
</dbReference>
<dbReference type="GO" id="GO:0005829">
    <property type="term" value="C:cytosol"/>
    <property type="evidence" value="ECO:0007669"/>
    <property type="project" value="TreeGrafter"/>
</dbReference>
<comment type="caution">
    <text evidence="5">The sequence shown here is derived from an EMBL/GenBank/DDBJ whole genome shotgun (WGS) entry which is preliminary data.</text>
</comment>
<proteinExistence type="predicted"/>
<dbReference type="PANTHER" id="PTHR30154:SF53">
    <property type="entry name" value="HTH-TYPE TRANSCRIPTIONAL REGULATOR LRPC"/>
    <property type="match status" value="1"/>
</dbReference>